<sequence length="102" mass="11092">MEAKGGREREKGGCPSGERPLVLAGRMSCFLSVAKRETAALFFSEQGAKKHKSTTHKRDGRGMPTRAQKGDDTRDAAPSRITASAAATRESDLFSRFFWTAA</sequence>
<evidence type="ECO:0000256" key="1">
    <source>
        <dbReference type="SAM" id="MobiDB-lite"/>
    </source>
</evidence>
<dbReference type="Proteomes" id="UP001253637">
    <property type="component" value="Segment"/>
</dbReference>
<proteinExistence type="predicted"/>
<feature type="region of interest" description="Disordered" evidence="1">
    <location>
        <begin position="45"/>
        <end position="79"/>
    </location>
</feature>
<evidence type="ECO:0000313" key="2">
    <source>
        <dbReference type="EMBL" id="BCU03588.1"/>
    </source>
</evidence>
<accession>A0A811BNZ3</accession>
<organism evidence="2 3">
    <name type="scientific">Pandoravirus japonicus</name>
    <dbReference type="NCBI Taxonomy" id="2823154"/>
    <lineage>
        <taxon>Viruses</taxon>
        <taxon>Pandoravirus</taxon>
    </lineage>
</organism>
<feature type="compositionally biased region" description="Basic and acidic residues" evidence="1">
    <location>
        <begin position="68"/>
        <end position="77"/>
    </location>
</feature>
<name>A0A811BNZ3_9VIRU</name>
<protein>
    <submittedName>
        <fullName evidence="2">Uncharacterized protein</fullName>
    </submittedName>
</protein>
<reference evidence="2" key="1">
    <citation type="submission" date="2021-04" db="EMBL/GenBank/DDBJ databases">
        <title>Draft Genome Sequence of Pandoravirus japonicus, Isolated from the Sabaishi River of Niigata, Japan.</title>
        <authorList>
            <person name="Hosokawa N."/>
            <person name="Takahashi H."/>
            <person name="Aoki K."/>
            <person name="Takemura M."/>
        </authorList>
    </citation>
    <scope>NUCLEOTIDE SEQUENCE</scope>
</reference>
<dbReference type="EMBL" id="LC625835">
    <property type="protein sequence ID" value="BCU03588.1"/>
    <property type="molecule type" value="Genomic_DNA"/>
</dbReference>
<evidence type="ECO:0000313" key="3">
    <source>
        <dbReference type="Proteomes" id="UP001253637"/>
    </source>
</evidence>